<evidence type="ECO:0000256" key="10">
    <source>
        <dbReference type="HAMAP-Rule" id="MF_00383"/>
    </source>
</evidence>
<evidence type="ECO:0000256" key="4">
    <source>
        <dbReference type="ARBA" id="ARBA00022737"/>
    </source>
</evidence>
<dbReference type="CDD" id="cd20549">
    <property type="entry name" value="CYCLIN_TFIIB_archaea_like_rpt1"/>
    <property type="match status" value="1"/>
</dbReference>
<evidence type="ECO:0000313" key="15">
    <source>
        <dbReference type="Proteomes" id="UP000614580"/>
    </source>
</evidence>
<dbReference type="AlphaFoldDB" id="A0A812A2U8"/>
<dbReference type="PANTHER" id="PTHR11618">
    <property type="entry name" value="TRANSCRIPTION INITIATION FACTOR IIB-RELATED"/>
    <property type="match status" value="1"/>
</dbReference>
<evidence type="ECO:0000256" key="6">
    <source>
        <dbReference type="ARBA" id="ARBA00022833"/>
    </source>
</evidence>
<evidence type="ECO:0000256" key="7">
    <source>
        <dbReference type="ARBA" id="ARBA00023015"/>
    </source>
</evidence>
<feature type="binding site" evidence="10">
    <location>
        <position position="43"/>
    </location>
    <ligand>
        <name>Zn(2+)</name>
        <dbReference type="ChEBI" id="CHEBI:29105"/>
    </ligand>
</feature>
<dbReference type="FunFam" id="1.10.472.10:FF:000023">
    <property type="entry name" value="Transcription initiation factor IIB"/>
    <property type="match status" value="1"/>
</dbReference>
<dbReference type="PROSITE" id="PS51134">
    <property type="entry name" value="ZF_TFIIB"/>
    <property type="match status" value="1"/>
</dbReference>
<dbReference type="SUPFAM" id="SSF47954">
    <property type="entry name" value="Cyclin-like"/>
    <property type="match status" value="2"/>
</dbReference>
<feature type="coiled-coil region" evidence="12">
    <location>
        <begin position="8"/>
        <end position="39"/>
    </location>
</feature>
<dbReference type="InterPro" id="IPR036915">
    <property type="entry name" value="Cyclin-like_sf"/>
</dbReference>
<feature type="binding site" evidence="10">
    <location>
        <position position="40"/>
    </location>
    <ligand>
        <name>Zn(2+)</name>
        <dbReference type="ChEBI" id="CHEBI:29105"/>
    </ligand>
</feature>
<protein>
    <recommendedName>
        <fullName evidence="2 10">Transcription initiation factor IIB</fullName>
        <shortName evidence="10">TFIIB</shortName>
    </recommendedName>
</protein>
<dbReference type="SUPFAM" id="SSF57783">
    <property type="entry name" value="Zinc beta-ribbon"/>
    <property type="match status" value="1"/>
</dbReference>
<accession>A0A812A2U8</accession>
<feature type="repeat" description="2" evidence="10">
    <location>
        <begin position="247"/>
        <end position="328"/>
    </location>
</feature>
<sequence>MSETEVIRENILSERKKIKEIIQQKKEREKSELEKAQIECPECGSYNLVHDYERAELVCSDCGLVIDANFIDQGPEWRAFDNDQRMKRSRVGAPMTYTIHDKGLSTMIDWRNRDTYGKSISAKNRAQLYRLRKWQRRIRVSNATERNLAFALSELDRMASALVLSRNIRETAAVVYRKAVGKNLIRGRSIEGVAASALYAACRQCNVPRTLDEIGEVSRVSRKEIGRTYRFVARELSLKLTPTSPVDYVPRFCSGLHLKGEVESKTVEILRQAAEKELTSGRGPTGVAAAAIYIASILNGDRRTQREVADVAGVTEVTIRNRYKELAEELDIEIIL</sequence>
<feature type="repeat" description="1" evidence="10">
    <location>
        <begin position="153"/>
        <end position="236"/>
    </location>
</feature>
<evidence type="ECO:0000256" key="9">
    <source>
        <dbReference type="ARBA" id="ARBA00053882"/>
    </source>
</evidence>
<dbReference type="Proteomes" id="UP000614580">
    <property type="component" value="Unassembled WGS sequence"/>
</dbReference>
<dbReference type="CDD" id="cd20550">
    <property type="entry name" value="CYCLIN_TFIIB_archaea_like_rpt2"/>
    <property type="match status" value="1"/>
</dbReference>
<dbReference type="EMBL" id="CAJHZY010000029">
    <property type="protein sequence ID" value="CAD7766933.1"/>
    <property type="molecule type" value="Genomic_DNA"/>
</dbReference>
<evidence type="ECO:0000256" key="5">
    <source>
        <dbReference type="ARBA" id="ARBA00022771"/>
    </source>
</evidence>
<dbReference type="GO" id="GO:0097550">
    <property type="term" value="C:transcription preinitiation complex"/>
    <property type="evidence" value="ECO:0007669"/>
    <property type="project" value="TreeGrafter"/>
</dbReference>
<dbReference type="Gene3D" id="1.10.472.10">
    <property type="entry name" value="Cyclin-like"/>
    <property type="match status" value="1"/>
</dbReference>
<keyword evidence="5 11" id="KW-0863">Zinc-finger</keyword>
<evidence type="ECO:0000256" key="8">
    <source>
        <dbReference type="ARBA" id="ARBA00023163"/>
    </source>
</evidence>
<dbReference type="HAMAP" id="MF_00383">
    <property type="entry name" value="TF2B_arch"/>
    <property type="match status" value="1"/>
</dbReference>
<keyword evidence="4 10" id="KW-0677">Repeat</keyword>
<dbReference type="InterPro" id="IPR013150">
    <property type="entry name" value="TFIIB_cyclin"/>
</dbReference>
<name>A0A812A2U8_9EURY</name>
<proteinExistence type="inferred from homology"/>
<feature type="binding site" evidence="10">
    <location>
        <position position="59"/>
    </location>
    <ligand>
        <name>Zn(2+)</name>
        <dbReference type="ChEBI" id="CHEBI:29105"/>
    </ligand>
</feature>
<dbReference type="GO" id="GO:0008270">
    <property type="term" value="F:zinc ion binding"/>
    <property type="evidence" value="ECO:0007669"/>
    <property type="project" value="UniProtKB-UniRule"/>
</dbReference>
<comment type="similarity">
    <text evidence="1 10">Belongs to the TFIIB family.</text>
</comment>
<keyword evidence="8 10" id="KW-0804">Transcription</keyword>
<keyword evidence="3 10" id="KW-0479">Metal-binding</keyword>
<feature type="domain" description="TFIIB-type" evidence="13">
    <location>
        <begin position="36"/>
        <end position="67"/>
    </location>
</feature>
<evidence type="ECO:0000259" key="13">
    <source>
        <dbReference type="PROSITE" id="PS51134"/>
    </source>
</evidence>
<dbReference type="GO" id="GO:0003700">
    <property type="term" value="F:DNA-binding transcription factor activity"/>
    <property type="evidence" value="ECO:0007669"/>
    <property type="project" value="UniProtKB-UniRule"/>
</dbReference>
<dbReference type="PROSITE" id="PS00782">
    <property type="entry name" value="TFIIB"/>
    <property type="match status" value="2"/>
</dbReference>
<dbReference type="NCBIfam" id="NF001658">
    <property type="entry name" value="PRK00423.1"/>
    <property type="match status" value="1"/>
</dbReference>
<evidence type="ECO:0000313" key="14">
    <source>
        <dbReference type="EMBL" id="CAD7766933.1"/>
    </source>
</evidence>
<dbReference type="InterPro" id="IPR013763">
    <property type="entry name" value="Cyclin-like_dom"/>
</dbReference>
<dbReference type="GO" id="GO:0017025">
    <property type="term" value="F:TBP-class protein binding"/>
    <property type="evidence" value="ECO:0007669"/>
    <property type="project" value="InterPro"/>
</dbReference>
<gene>
    <name evidence="10" type="primary">tfb</name>
    <name evidence="14" type="ORF">DNFNHJIP_00334</name>
</gene>
<dbReference type="PRINTS" id="PR00685">
    <property type="entry name" value="TIFACTORIIB"/>
</dbReference>
<reference evidence="14" key="1">
    <citation type="submission" date="2020-12" db="EMBL/GenBank/DDBJ databases">
        <authorList>
            <person name="Hahn C.J."/>
            <person name="Laso-Perez R."/>
            <person name="Vulcano F."/>
            <person name="Vaziourakis K.-M."/>
            <person name="Stokke R."/>
            <person name="Steen I.H."/>
            <person name="Teske A."/>
            <person name="Boetius A."/>
            <person name="Liebeke M."/>
            <person name="Amann R."/>
            <person name="Knittel K."/>
        </authorList>
    </citation>
    <scope>NUCLEOTIDE SEQUENCE</scope>
    <source>
        <strain evidence="14">Gfbio:c6db26ca-90af-429b-aeed-0e3e8aed0b5e:GoM-Arc1_AMV-AAA_792_C10</strain>
    </source>
</reference>
<evidence type="ECO:0000256" key="3">
    <source>
        <dbReference type="ARBA" id="ARBA00022723"/>
    </source>
</evidence>
<dbReference type="Gene3D" id="1.10.472.170">
    <property type="match status" value="1"/>
</dbReference>
<keyword evidence="7 10" id="KW-0805">Transcription regulation</keyword>
<comment type="caution">
    <text evidence="14">The sequence shown here is derived from an EMBL/GenBank/DDBJ whole genome shotgun (WGS) entry which is preliminary data.</text>
</comment>
<evidence type="ECO:0000256" key="12">
    <source>
        <dbReference type="SAM" id="Coils"/>
    </source>
</evidence>
<dbReference type="InterPro" id="IPR000812">
    <property type="entry name" value="TFIIB"/>
</dbReference>
<feature type="binding site" evidence="10">
    <location>
        <position position="62"/>
    </location>
    <ligand>
        <name>Zn(2+)</name>
        <dbReference type="ChEBI" id="CHEBI:29105"/>
    </ligand>
</feature>
<organism evidence="14 15">
    <name type="scientific">Candidatus Argoarchaeum ethanivorans</name>
    <dbReference type="NCBI Taxonomy" id="2608793"/>
    <lineage>
        <taxon>Archaea</taxon>
        <taxon>Methanobacteriati</taxon>
        <taxon>Methanobacteriota</taxon>
        <taxon>Stenosarchaea group</taxon>
        <taxon>Methanomicrobia</taxon>
        <taxon>Methanosarcinales</taxon>
        <taxon>Methanosarcinales incertae sedis</taxon>
        <taxon>GOM Arc I cluster</taxon>
        <taxon>Candidatus Argoarchaeum</taxon>
    </lineage>
</organism>
<dbReference type="SMART" id="SM00385">
    <property type="entry name" value="CYCLIN"/>
    <property type="match status" value="2"/>
</dbReference>
<comment type="function">
    <text evidence="9 10">Stabilizes TBP binding to an archaeal box-A promoter. Also responsible for recruiting RNA polymerase II to the pre-initiation complex (DNA-TBP-TFIIB).</text>
</comment>
<dbReference type="InterPro" id="IPR023486">
    <property type="entry name" value="TFIIB_CS"/>
</dbReference>
<dbReference type="PANTHER" id="PTHR11618:SF13">
    <property type="entry name" value="TRANSCRIPTION INITIATION FACTOR IIB"/>
    <property type="match status" value="1"/>
</dbReference>
<evidence type="ECO:0000256" key="2">
    <source>
        <dbReference type="ARBA" id="ARBA00013932"/>
    </source>
</evidence>
<dbReference type="Pfam" id="PF00382">
    <property type="entry name" value="TFIIB"/>
    <property type="match status" value="2"/>
</dbReference>
<dbReference type="GO" id="GO:0070897">
    <property type="term" value="P:transcription preinitiation complex assembly"/>
    <property type="evidence" value="ECO:0007669"/>
    <property type="project" value="InterPro"/>
</dbReference>
<dbReference type="InterPro" id="IPR013137">
    <property type="entry name" value="Znf_TFIIB"/>
</dbReference>
<keyword evidence="6 10" id="KW-0862">Zinc</keyword>
<evidence type="ECO:0000256" key="11">
    <source>
        <dbReference type="PROSITE-ProRule" id="PRU00469"/>
    </source>
</evidence>
<evidence type="ECO:0000256" key="1">
    <source>
        <dbReference type="ARBA" id="ARBA00010857"/>
    </source>
</evidence>
<dbReference type="FunFam" id="1.10.472.170:FF:000001">
    <property type="entry name" value="Transcription initiation factor IIB"/>
    <property type="match status" value="1"/>
</dbReference>
<dbReference type="Pfam" id="PF08271">
    <property type="entry name" value="Zn_Ribbon_TF"/>
    <property type="match status" value="1"/>
</dbReference>
<keyword evidence="12" id="KW-0175">Coiled coil</keyword>
<dbReference type="InterPro" id="IPR023484">
    <property type="entry name" value="TFIIB_arc"/>
</dbReference>